<dbReference type="Pfam" id="PF17963">
    <property type="entry name" value="Big_9"/>
    <property type="match status" value="17"/>
</dbReference>
<organism evidence="4 5">
    <name type="scientific">Naegleria fowleri</name>
    <name type="common">Brain eating amoeba</name>
    <dbReference type="NCBI Taxonomy" id="5763"/>
    <lineage>
        <taxon>Eukaryota</taxon>
        <taxon>Discoba</taxon>
        <taxon>Heterolobosea</taxon>
        <taxon>Tetramitia</taxon>
        <taxon>Eutetramitia</taxon>
        <taxon>Vahlkampfiidae</taxon>
        <taxon>Naegleria</taxon>
    </lineage>
</organism>
<dbReference type="Pfam" id="PF00092">
    <property type="entry name" value="VWA"/>
    <property type="match status" value="1"/>
</dbReference>
<dbReference type="SMART" id="SM00327">
    <property type="entry name" value="VWA"/>
    <property type="match status" value="1"/>
</dbReference>
<evidence type="ECO:0000259" key="2">
    <source>
        <dbReference type="PROSITE" id="PS50041"/>
    </source>
</evidence>
<dbReference type="VEuPathDB" id="AmoebaDB:NfTy_063310"/>
<dbReference type="VEuPathDB" id="AmoebaDB:NF0047240"/>
<evidence type="ECO:0000313" key="4">
    <source>
        <dbReference type="EMBL" id="KAF0977272.1"/>
    </source>
</evidence>
<dbReference type="OMA" id="VGSSCWF"/>
<feature type="domain" description="C-type lectin" evidence="2">
    <location>
        <begin position="3419"/>
        <end position="3527"/>
    </location>
</feature>
<gene>
    <name evidence="4" type="ORF">FDP41_003925</name>
</gene>
<evidence type="ECO:0008006" key="6">
    <source>
        <dbReference type="Google" id="ProtNLM"/>
    </source>
</evidence>
<dbReference type="CDD" id="cd01450">
    <property type="entry name" value="vWFA_subfamily_ECM"/>
    <property type="match status" value="1"/>
</dbReference>
<dbReference type="Gene3D" id="3.10.100.10">
    <property type="entry name" value="Mannose-Binding Protein A, subunit A"/>
    <property type="match status" value="1"/>
</dbReference>
<dbReference type="VEuPathDB" id="AmoebaDB:FDP41_003925"/>
<dbReference type="Pfam" id="PF17803">
    <property type="entry name" value="Cadherin_4"/>
    <property type="match status" value="2"/>
</dbReference>
<evidence type="ECO:0000259" key="3">
    <source>
        <dbReference type="PROSITE" id="PS50234"/>
    </source>
</evidence>
<accession>A0A6A5BRE9</accession>
<dbReference type="RefSeq" id="XP_044561985.1">
    <property type="nucleotide sequence ID" value="XM_044707283.1"/>
</dbReference>
<protein>
    <recommendedName>
        <fullName evidence="6">Tandem-95 repeat protein</fullName>
    </recommendedName>
</protein>
<dbReference type="InterPro" id="IPR040853">
    <property type="entry name" value="RapA2_cadherin-like"/>
</dbReference>
<dbReference type="Proteomes" id="UP000444721">
    <property type="component" value="Unassembled WGS sequence"/>
</dbReference>
<dbReference type="InterPro" id="IPR002035">
    <property type="entry name" value="VWF_A"/>
</dbReference>
<dbReference type="PROSITE" id="PS50234">
    <property type="entry name" value="VWFA"/>
    <property type="match status" value="1"/>
</dbReference>
<feature type="transmembrane region" description="Helical" evidence="1">
    <location>
        <begin position="33"/>
        <end position="55"/>
    </location>
</feature>
<dbReference type="PROSITE" id="PS50041">
    <property type="entry name" value="C_TYPE_LECTIN_2"/>
    <property type="match status" value="1"/>
</dbReference>
<name>A0A6A5BRE9_NAEFO</name>
<dbReference type="VEuPathDB" id="AmoebaDB:NF0100240"/>
<dbReference type="InterPro" id="IPR050525">
    <property type="entry name" value="ECM_Assembly_Org"/>
</dbReference>
<dbReference type="VEuPathDB" id="AmoebaDB:NF0015450"/>
<evidence type="ECO:0000313" key="5">
    <source>
        <dbReference type="Proteomes" id="UP000444721"/>
    </source>
</evidence>
<feature type="domain" description="VWFA" evidence="3">
    <location>
        <begin position="2992"/>
        <end position="3107"/>
    </location>
</feature>
<comment type="caution">
    <text evidence="4">The sequence shown here is derived from an EMBL/GenBank/DDBJ whole genome shotgun (WGS) entry which is preliminary data.</text>
</comment>
<dbReference type="PRINTS" id="PR00453">
    <property type="entry name" value="VWFADOMAIN"/>
</dbReference>
<dbReference type="InterPro" id="IPR016186">
    <property type="entry name" value="C-type_lectin-like/link_sf"/>
</dbReference>
<sequence length="3547" mass="379538">MPEQITFSSTTVGRSTLGVNLSLLKGGTITQTIVGGIISTMVVTSVVVTIIMVTVSAGVSGPTAKDDYAQVYKRRPFTIYPLLNDVDPKSLNLTLVNITQPLHGSAVMTGGGKVVYTSSGYYSGNDTFTYYVTNGYVVASAQVNIEILNRPPELIDLKYTVSKNSMKNAFDVFRYISDSGATISDPDGDELIVSAVGAPQVNGSSIAFDSLYVYYSPPKGFNSEDSFKYSVFDGNVTSTATIFITVANDAPVCVPDYYVVPKNDKTIINLLANDYDINKDDITIYSAGAGSIGTLILSEDKKNITYIPPPQVQPQTDSWEYQNFDGSLTGNSFVFIKIVNTPPQGGDRVFHVPKNSTNNMLDLTYLDSDMLDTVYVSLLTKPTRGTFQLVEYSVMSQVNYVTNDFYPVKVNTYKLVYTPESGNIYSESFQIKISDTIDFVTAKITINVTPVPPIANNDTALCSKNSNITVNVIANDYSAAGDILKLTFTSLTSLYGGEIRKVDDNHVIYIPAHDFTGTDFAPYYVSNTNRDGSTDGIFQTTGYLIVSVSNSPPIAKDDVVTVSKGWIGSFNLIANDLDPNNDVIKYNDATVSSQGVTVGISSSSSVVTYQALNQTYTDSFTYSISDSEGAVSNYAKVTVNVVNDAPVAVADVATVAWNRSVAIEVLNNDQDINPGDYNNLVIKTLSIPSQGTVSSFQGGKKVLYTPPNGFTGEATFTYTVTDGIDVSNAATVRVIVANHAPKATSDVASVHWLDNVVVLPVLANDGDDDGDALHIESFTQPSKGIVTRVQLADGSDALSYTSVSFNNFTGNDTFTYVVSDYGKTATGVVTIQVTDKAPIAVDDTFTLHWRSSNVELDVLQNDSDENNDPLSILSIFTPNNFKGTVTKNSQSNKLIFSPTFESLGTQQISYTCTDRVLSSPSAQVTLVTTNKDAPKNRVITQSVHWSTQHSGTQINIYDVPQPIDTDGDSLQLLSTPFVSPQHGIVVISNGNSTTVPNVIYKQNNNFLGSDSFNLTLTDGAQTAQIQVVMNVYDNAPTASNYYEQKHFDAVASGYSRDVIALCNALDMDREDVVSISQASISNGGSISRSGYSITFTPTTGFTGNATITIVFTDGLLTTTCTWTIYVQNVAPVATAFTTTIHWTTTSTNINVLANITDSDNDVIDFRIVSMANSYGTPSVSTVAGVKQVTWTLPSPAILGTSSFTIEYTDGWIAKNQSFGIYIQNAVPVATAKSISTPWSSYSTGVTIDVLSGCTDSDADSLSLASNSFSTPSLGTVSVSSGKALYTPTQGRVGLDSFQYTITDGISNATQTVTINVTNHRPVAVADSVSVHWSTSSIDIPVLNNDVDSDGDALSVSSFTQPSQGNCSIVSNQQVRYTLASTPTKGTKTFTYKVNDGAQDSFNSATVSVLITNLNVPIISNQNKTVHWRAASSGVSYTVYNTPTDSDGDSLTLTVQSGPCSLVTSGSIQLVQYQHVSFEGTEDCYVKLSDGLDSDIKKLTTMSYDNAPVASPVTVQYYGANIQSGILIDVLSLATDSDVEDIPYLTITQTSASTLYGPGVATIQSGKIKYFPTPSSVTSIGTDTFQYVISDGFKSSTATVTVQIKSTVPKDTEQFYNIHWRACFSGIVLDPLSKINSTDALTLDSTLISSPDMHGSVVVSSDGKNITYTPAYKFTGVETFTLRYTSSSGSSSINVTCTVYDTTPTASAVTATTHWKTTFVTSLASSISDSDTEDSAYLQTYTGVQPSQGTFSISNNVATYVPSSTIGSISMTYVCSDGLKNTSAILTVTTTNTPPTAAVKSYSVLWRSFRDGFDLDVLNLSPADSDANGDAIRVKSISSQTTVGSVTVRSGSSTNVTIQAPSVVFTGSLSFSYVVTDDASNGDVSNTVNLQVYNNAPIATDDTYSVHWNTASLVLDVLANDNDPNGDSLTITSVYGSLASIAPIIANNKITYYPRTAPLGQDVFYYVISDGVTTTSAKITVTVTNTRPTTQNLSFNGLWSAAVNGIVFAVVGNSSDANSDSLSLSSYSSISSSQGTLTTVDGGRSILYTPKTGFVGSVSTISFVISDSRETVTGTISITINNNAPTANTSAAFTYHWRTVMSPTSISLGSKLSDVDSDTVTITAITKVNQGTVTLGSNNAVSYKLSSAWKGTDTFTVSFTDGWTTSSATFTVVVTNSVPVSYNIDMNSHFSNAYTLSIPVVSRSDALKPTDSDSVDGNYLVISSYTLPSLGTLTLSSDKKSFTFNNPSGNLAPQTFTYVVSDGFETSTISTITINLQNVAPTCSDMSYTYLWSNVQNGFLINLLYGANDADGDSLSVSSFSQPSMGTVASFNATTVKYTPPANTVGTTSFQFKITDIAQTITQTVSISLTNTAPVAVADSYSNNWRSKSLTLSVLQNDYDPDNNNIYIASVDSVSSSRSASLSISSDKRSIIYVDSSSTTGSGSDSFKYTISDGVATSSAATVSLTFTNTAPSATSLSTSMKWNEVKSFSQMLQTQCSDPDGDPLSFVGVIQGSLGTITVTDSTVGSFSYRPSTSMSYTVRPSDGSAYTATDTIKYGCTDNSLTTYGTISIQIRNTPPQGSSRTANVTRNYSNPTVILTNLLSGVTDTDGDSVTVSSVALLPNQDSGSSIVLISGTDGSAKFTYSNSFIGAQQFYVYITDGQLTSSYIYTVNITGSALSCVDYYITASKNDASIQFEDNLRLNLVKLSGSEPATVTVSSTSTLNGIGTISKDSSTNKLTYYPTATRSCMNNNCYATYSYSNSAGQTVTCKIYVNQANQAPVAPSYNYVYSVRRDSNTIQIMDYLSLSNAGDPDTADTLSLTSILSTGSCTSGVMQSIRVVSNKINFQRQISFVGSSCWFTVGVMDSDPVNPMTVTVNVSITPTALPPMSVNDFVSTRYNTYIDIPVSSIMSNDYDSLGGTFSFNGIDSCPSGNCVILNPSDSANSRIIRVSPRTGSCDAQTFVYRIKSDQDQTTSSAIVTVQYTSCQCYLNMDIIFLLDGSGSISDANWLNMKQFMSNITAGFGSNISPTGTNIGIIQFASTVATHLQLSSGTSKDIVLNTISGCAQLKSGTASNLGINEAVKMLYNQGRREVTNKIIIHVTDGESNEPCSCSTCDSSTYGYITNKLLYGNVTTTYCKSPRFPGMSCSQCNWGSATSRCNPCAEATVRSSDINSWSPGNSYGNPEIARFGSALWNWRQLAIGIGSGLSSGFGQLQIQRMNYDYYNQITVNWNSLGSVYQTVVDNACNTVELSQTKTLVPLSTSGYSVTYLGKTTSIIKNILNTNWVRSNFTYQVAVASNAASGVEKFTLQLASGYNQDAFYNYSPYFPVYLGTDPISGYKGFTWESLPKTFTIATGKSGIYSLMVEGDVSEGTIPFAVSGGSQYAVGSIRGPSSVITPYDPQPPTYVEQFWYRNQTCSATLGRCYVYTRFSTAYSPSVLNTLCKYWDSSASLAMIQTAAEKTIIMNLLPKNESFSFFLGNNYDSSSKTYSWSDGSSVSSYTDWQTNYPTSGVPQIAASYVYTSPSNKWWITVASSQTYKDVVCYAPFV</sequence>
<dbReference type="NCBIfam" id="NF012211">
    <property type="entry name" value="tand_rpt_95"/>
    <property type="match status" value="10"/>
</dbReference>
<dbReference type="InterPro" id="IPR001304">
    <property type="entry name" value="C-type_lectin-like"/>
</dbReference>
<dbReference type="Gene3D" id="2.60.40.2810">
    <property type="match status" value="6"/>
</dbReference>
<reference evidence="4 5" key="1">
    <citation type="journal article" date="2019" name="Sci. Rep.">
        <title>Nanopore sequencing improves the draft genome of the human pathogenic amoeba Naegleria fowleri.</title>
        <authorList>
            <person name="Liechti N."/>
            <person name="Schurch N."/>
            <person name="Bruggmann R."/>
            <person name="Wittwer M."/>
        </authorList>
    </citation>
    <scope>NUCLEOTIDE SEQUENCE [LARGE SCALE GENOMIC DNA]</scope>
    <source>
        <strain evidence="4 5">ATCC 30894</strain>
    </source>
</reference>
<dbReference type="OrthoDB" id="6132182at2759"/>
<dbReference type="InterPro" id="IPR041690">
    <property type="entry name" value="Cadherin_5"/>
</dbReference>
<dbReference type="Gene3D" id="2.60.40.3440">
    <property type="match status" value="4"/>
</dbReference>
<keyword evidence="1" id="KW-0812">Transmembrane</keyword>
<dbReference type="EMBL" id="VFQX01000035">
    <property type="protein sequence ID" value="KAF0977272.1"/>
    <property type="molecule type" value="Genomic_DNA"/>
</dbReference>
<keyword evidence="1" id="KW-1133">Transmembrane helix</keyword>
<dbReference type="GeneID" id="68111143"/>
<dbReference type="Gene3D" id="3.40.50.410">
    <property type="entry name" value="von Willebrand factor, type A domain"/>
    <property type="match status" value="1"/>
</dbReference>
<dbReference type="Pfam" id="PF17892">
    <property type="entry name" value="Cadherin_5"/>
    <property type="match status" value="2"/>
</dbReference>
<dbReference type="Pfam" id="PF00059">
    <property type="entry name" value="Lectin_C"/>
    <property type="match status" value="1"/>
</dbReference>
<dbReference type="PANTHER" id="PTHR24020:SF87">
    <property type="entry name" value="COLLAGEN ALPHA-1(VI) CHAIN-LIKE"/>
    <property type="match status" value="1"/>
</dbReference>
<dbReference type="CDD" id="cd00037">
    <property type="entry name" value="CLECT"/>
    <property type="match status" value="1"/>
</dbReference>
<dbReference type="PANTHER" id="PTHR24020">
    <property type="entry name" value="COLLAGEN ALPHA"/>
    <property type="match status" value="1"/>
</dbReference>
<dbReference type="InterPro" id="IPR016187">
    <property type="entry name" value="CTDL_fold"/>
</dbReference>
<dbReference type="InterPro" id="IPR036465">
    <property type="entry name" value="vWFA_dom_sf"/>
</dbReference>
<evidence type="ECO:0000256" key="1">
    <source>
        <dbReference type="SAM" id="Phobius"/>
    </source>
</evidence>
<proteinExistence type="predicted"/>
<keyword evidence="5" id="KW-1185">Reference proteome</keyword>
<keyword evidence="1" id="KW-0472">Membrane</keyword>
<dbReference type="SUPFAM" id="SSF53300">
    <property type="entry name" value="vWA-like"/>
    <property type="match status" value="1"/>
</dbReference>
<dbReference type="SUPFAM" id="SSF56436">
    <property type="entry name" value="C-type lectin-like"/>
    <property type="match status" value="1"/>
</dbReference>